<dbReference type="Proteomes" id="UP000324832">
    <property type="component" value="Unassembled WGS sequence"/>
</dbReference>
<dbReference type="AlphaFoldDB" id="A0A5E4Q8U0"/>
<gene>
    <name evidence="1" type="ORF">LSINAPIS_LOCUS6598</name>
</gene>
<keyword evidence="2" id="KW-1185">Reference proteome</keyword>
<name>A0A5E4Q8U0_9NEOP</name>
<accession>A0A5E4Q8U0</accession>
<protein>
    <submittedName>
        <fullName evidence="1">Uncharacterized protein</fullName>
    </submittedName>
</protein>
<proteinExistence type="predicted"/>
<sequence length="66" mass="7218">MLTYLVPVLEDALAEQTDVELADVIDSDNIPCNAVIQIDDVMLLDMSSQVPAVEHVSERGCPEHIP</sequence>
<dbReference type="EMBL" id="FZQP02002103">
    <property type="protein sequence ID" value="VVC94707.1"/>
    <property type="molecule type" value="Genomic_DNA"/>
</dbReference>
<reference evidence="1 2" key="1">
    <citation type="submission" date="2017-07" db="EMBL/GenBank/DDBJ databases">
        <authorList>
            <person name="Talla V."/>
            <person name="Backstrom N."/>
        </authorList>
    </citation>
    <scope>NUCLEOTIDE SEQUENCE [LARGE SCALE GENOMIC DNA]</scope>
</reference>
<organism evidence="1 2">
    <name type="scientific">Leptidea sinapis</name>
    <dbReference type="NCBI Taxonomy" id="189913"/>
    <lineage>
        <taxon>Eukaryota</taxon>
        <taxon>Metazoa</taxon>
        <taxon>Ecdysozoa</taxon>
        <taxon>Arthropoda</taxon>
        <taxon>Hexapoda</taxon>
        <taxon>Insecta</taxon>
        <taxon>Pterygota</taxon>
        <taxon>Neoptera</taxon>
        <taxon>Endopterygota</taxon>
        <taxon>Lepidoptera</taxon>
        <taxon>Glossata</taxon>
        <taxon>Ditrysia</taxon>
        <taxon>Papilionoidea</taxon>
        <taxon>Pieridae</taxon>
        <taxon>Dismorphiinae</taxon>
        <taxon>Leptidea</taxon>
    </lineage>
</organism>
<evidence type="ECO:0000313" key="2">
    <source>
        <dbReference type="Proteomes" id="UP000324832"/>
    </source>
</evidence>
<evidence type="ECO:0000313" key="1">
    <source>
        <dbReference type="EMBL" id="VVC94707.1"/>
    </source>
</evidence>